<keyword evidence="3" id="KW-0547">Nucleotide-binding</keyword>
<keyword evidence="8" id="KW-1185">Reference proteome</keyword>
<evidence type="ECO:0000256" key="5">
    <source>
        <dbReference type="ARBA" id="ARBA00022970"/>
    </source>
</evidence>
<reference evidence="7" key="1">
    <citation type="submission" date="2020-09" db="EMBL/GenBank/DDBJ databases">
        <title>Draft Genome Sequence of Paenibacillus sp. WST5.</title>
        <authorList>
            <person name="Bao Z."/>
        </authorList>
    </citation>
    <scope>NUCLEOTIDE SEQUENCE</scope>
    <source>
        <strain evidence="7">WST5</strain>
    </source>
</reference>
<dbReference type="Gene3D" id="3.40.50.300">
    <property type="entry name" value="P-loop containing nucleotide triphosphate hydrolases"/>
    <property type="match status" value="1"/>
</dbReference>
<dbReference type="GO" id="GO:0015807">
    <property type="term" value="P:L-amino acid transport"/>
    <property type="evidence" value="ECO:0007669"/>
    <property type="project" value="TreeGrafter"/>
</dbReference>
<dbReference type="Proteomes" id="UP000650466">
    <property type="component" value="Unassembled WGS sequence"/>
</dbReference>
<dbReference type="CDD" id="cd03224">
    <property type="entry name" value="ABC_TM1139_LivF_branched"/>
    <property type="match status" value="1"/>
</dbReference>
<dbReference type="InterPro" id="IPR003439">
    <property type="entry name" value="ABC_transporter-like_ATP-bd"/>
</dbReference>
<evidence type="ECO:0000256" key="4">
    <source>
        <dbReference type="ARBA" id="ARBA00022840"/>
    </source>
</evidence>
<dbReference type="RefSeq" id="WP_188177001.1">
    <property type="nucleotide sequence ID" value="NZ_JACVVD010000010.1"/>
</dbReference>
<evidence type="ECO:0000256" key="3">
    <source>
        <dbReference type="ARBA" id="ARBA00022741"/>
    </source>
</evidence>
<dbReference type="PROSITE" id="PS50893">
    <property type="entry name" value="ABC_TRANSPORTER_2"/>
    <property type="match status" value="1"/>
</dbReference>
<dbReference type="EMBL" id="JACVVD010000010">
    <property type="protein sequence ID" value="MBD0383216.1"/>
    <property type="molecule type" value="Genomic_DNA"/>
</dbReference>
<evidence type="ECO:0000313" key="8">
    <source>
        <dbReference type="Proteomes" id="UP000650466"/>
    </source>
</evidence>
<evidence type="ECO:0000256" key="1">
    <source>
        <dbReference type="ARBA" id="ARBA00005417"/>
    </source>
</evidence>
<comment type="similarity">
    <text evidence="1">Belongs to the ABC transporter superfamily.</text>
</comment>
<dbReference type="Pfam" id="PF00005">
    <property type="entry name" value="ABC_tran"/>
    <property type="match status" value="1"/>
</dbReference>
<gene>
    <name evidence="7" type="ORF">ICC18_24205</name>
</gene>
<protein>
    <submittedName>
        <fullName evidence="7">ABC transporter ATP-binding protein</fullName>
    </submittedName>
</protein>
<evidence type="ECO:0000256" key="2">
    <source>
        <dbReference type="ARBA" id="ARBA00022448"/>
    </source>
</evidence>
<keyword evidence="4 7" id="KW-0067">ATP-binding</keyword>
<dbReference type="GO" id="GO:0005524">
    <property type="term" value="F:ATP binding"/>
    <property type="evidence" value="ECO:0007669"/>
    <property type="project" value="UniProtKB-KW"/>
</dbReference>
<evidence type="ECO:0000259" key="6">
    <source>
        <dbReference type="PROSITE" id="PS50893"/>
    </source>
</evidence>
<dbReference type="PANTHER" id="PTHR43820:SF4">
    <property type="entry name" value="HIGH-AFFINITY BRANCHED-CHAIN AMINO ACID TRANSPORT ATP-BINDING PROTEIN LIVF"/>
    <property type="match status" value="1"/>
</dbReference>
<dbReference type="GO" id="GO:0016887">
    <property type="term" value="F:ATP hydrolysis activity"/>
    <property type="evidence" value="ECO:0007669"/>
    <property type="project" value="InterPro"/>
</dbReference>
<keyword evidence="2" id="KW-0813">Transport</keyword>
<organism evidence="7 8">
    <name type="scientific">Paenibacillus sedimenti</name>
    <dbReference type="NCBI Taxonomy" id="2770274"/>
    <lineage>
        <taxon>Bacteria</taxon>
        <taxon>Bacillati</taxon>
        <taxon>Bacillota</taxon>
        <taxon>Bacilli</taxon>
        <taxon>Bacillales</taxon>
        <taxon>Paenibacillaceae</taxon>
        <taxon>Paenibacillus</taxon>
    </lineage>
</organism>
<feature type="domain" description="ABC transporter" evidence="6">
    <location>
        <begin position="4"/>
        <end position="235"/>
    </location>
</feature>
<dbReference type="InterPro" id="IPR003593">
    <property type="entry name" value="AAA+_ATPase"/>
</dbReference>
<keyword evidence="5" id="KW-0029">Amino-acid transport</keyword>
<dbReference type="GO" id="GO:0015658">
    <property type="term" value="F:branched-chain amino acid transmembrane transporter activity"/>
    <property type="evidence" value="ECO:0007669"/>
    <property type="project" value="InterPro"/>
</dbReference>
<dbReference type="PIRSF" id="PIRSF039137">
    <property type="entry name" value="ABC_branched_ATPase"/>
    <property type="match status" value="1"/>
</dbReference>
<comment type="caution">
    <text evidence="7">The sequence shown here is derived from an EMBL/GenBank/DDBJ whole genome shotgun (WGS) entry which is preliminary data.</text>
</comment>
<dbReference type="PANTHER" id="PTHR43820">
    <property type="entry name" value="HIGH-AFFINITY BRANCHED-CHAIN AMINO ACID TRANSPORT ATP-BINDING PROTEIN LIVF"/>
    <property type="match status" value="1"/>
</dbReference>
<evidence type="ECO:0000313" key="7">
    <source>
        <dbReference type="EMBL" id="MBD0383216.1"/>
    </source>
</evidence>
<dbReference type="InterPro" id="IPR052156">
    <property type="entry name" value="BCAA_Transport_ATP-bd_LivF"/>
</dbReference>
<dbReference type="PROSITE" id="PS00211">
    <property type="entry name" value="ABC_TRANSPORTER_1"/>
    <property type="match status" value="1"/>
</dbReference>
<dbReference type="InterPro" id="IPR030660">
    <property type="entry name" value="ABC_branched_ATPase_LivF/BraG"/>
</dbReference>
<proteinExistence type="inferred from homology"/>
<accession>A0A926QKV6</accession>
<dbReference type="InterPro" id="IPR027417">
    <property type="entry name" value="P-loop_NTPase"/>
</dbReference>
<sequence length="235" mass="26034">MSLLKLQEVHAYYGGIHALKGITLHVNEGEIVTLIGCNGAGKSTTLKSICGQVKTKGSILFHETNISAWPPHQTAMEGIAHVPEGRRIFPRLTVKENLEMGGFSVKDKKVIKERMEQSFIYFPRLKERLNQTGGTMSGGEQQMLAIARALMMKPKLLLLDEPSMGLAPVIVDQIFEIIQELNRTGMTILLVEQNAFQALQIAHRGYVIQTGEIILEDDAKLLLVNNQVKEAYLAG</sequence>
<dbReference type="SUPFAM" id="SSF52540">
    <property type="entry name" value="P-loop containing nucleoside triphosphate hydrolases"/>
    <property type="match status" value="1"/>
</dbReference>
<name>A0A926QKV6_9BACL</name>
<dbReference type="InterPro" id="IPR017871">
    <property type="entry name" value="ABC_transporter-like_CS"/>
</dbReference>
<dbReference type="AlphaFoldDB" id="A0A926QKV6"/>
<dbReference type="SMART" id="SM00382">
    <property type="entry name" value="AAA"/>
    <property type="match status" value="1"/>
</dbReference>